<keyword evidence="3 9" id="KW-0732">Signal</keyword>
<protein>
    <recommendedName>
        <fullName evidence="10">Fibronectin type-III domain-containing protein</fullName>
    </recommendedName>
</protein>
<dbReference type="PROSITE" id="PS50853">
    <property type="entry name" value="FN3"/>
    <property type="match status" value="1"/>
</dbReference>
<evidence type="ECO:0000256" key="2">
    <source>
        <dbReference type="ARBA" id="ARBA00022692"/>
    </source>
</evidence>
<keyword evidence="7" id="KW-0675">Receptor</keyword>
<evidence type="ECO:0000256" key="7">
    <source>
        <dbReference type="ARBA" id="ARBA00023170"/>
    </source>
</evidence>
<dbReference type="AlphaFoldDB" id="A0AAN8GU20"/>
<evidence type="ECO:0000256" key="6">
    <source>
        <dbReference type="ARBA" id="ARBA00023157"/>
    </source>
</evidence>
<comment type="caution">
    <text evidence="11">The sequence shown here is derived from an EMBL/GenBank/DDBJ whole genome shotgun (WGS) entry which is preliminary data.</text>
</comment>
<feature type="chain" id="PRO_5042829204" description="Fibronectin type-III domain-containing protein" evidence="9">
    <location>
        <begin position="22"/>
        <end position="452"/>
    </location>
</feature>
<name>A0AAN8GU20_9TELE</name>
<dbReference type="GO" id="GO:0016064">
    <property type="term" value="P:immunoglobulin mediated immune response"/>
    <property type="evidence" value="ECO:0007669"/>
    <property type="project" value="TreeGrafter"/>
</dbReference>
<gene>
    <name evidence="11" type="ORF">CesoFtcFv8_012528</name>
</gene>
<evidence type="ECO:0000259" key="10">
    <source>
        <dbReference type="PROSITE" id="PS50853"/>
    </source>
</evidence>
<evidence type="ECO:0000256" key="1">
    <source>
        <dbReference type="ARBA" id="ARBA00004479"/>
    </source>
</evidence>
<feature type="domain" description="Fibronectin type-III" evidence="10">
    <location>
        <begin position="126"/>
        <end position="227"/>
    </location>
</feature>
<evidence type="ECO:0000256" key="3">
    <source>
        <dbReference type="ARBA" id="ARBA00022729"/>
    </source>
</evidence>
<dbReference type="CDD" id="cd00063">
    <property type="entry name" value="FN3"/>
    <property type="match status" value="1"/>
</dbReference>
<dbReference type="InterPro" id="IPR003531">
    <property type="entry name" value="Hempt_rcpt_S_F1_CS"/>
</dbReference>
<feature type="signal peptide" evidence="9">
    <location>
        <begin position="1"/>
        <end position="21"/>
    </location>
</feature>
<accession>A0AAN8GU20</accession>
<evidence type="ECO:0000256" key="4">
    <source>
        <dbReference type="ARBA" id="ARBA00022989"/>
    </source>
</evidence>
<keyword evidence="6" id="KW-1015">Disulfide bond</keyword>
<keyword evidence="12" id="KW-1185">Reference proteome</keyword>
<proteinExistence type="predicted"/>
<dbReference type="EMBL" id="JAULUE010002055">
    <property type="protein sequence ID" value="KAK5892114.1"/>
    <property type="molecule type" value="Genomic_DNA"/>
</dbReference>
<reference evidence="11 12" key="1">
    <citation type="journal article" date="2023" name="Mol. Biol. Evol.">
        <title>Genomics of Secondarily Temperate Adaptation in the Only Non-Antarctic Icefish.</title>
        <authorList>
            <person name="Rivera-Colon A.G."/>
            <person name="Rayamajhi N."/>
            <person name="Minhas B.F."/>
            <person name="Madrigal G."/>
            <person name="Bilyk K.T."/>
            <person name="Yoon V."/>
            <person name="Hune M."/>
            <person name="Gregory S."/>
            <person name="Cheng C.H.C."/>
            <person name="Catchen J.M."/>
        </authorList>
    </citation>
    <scope>NUCLEOTIDE SEQUENCE [LARGE SCALE GENOMIC DNA]</scope>
    <source>
        <strain evidence="11">JC2023a</strain>
    </source>
</reference>
<evidence type="ECO:0000313" key="11">
    <source>
        <dbReference type="EMBL" id="KAK5892114.1"/>
    </source>
</evidence>
<comment type="subcellular location">
    <subcellularLocation>
        <location evidence="1">Membrane</location>
        <topology evidence="1">Single-pass type I membrane protein</topology>
    </subcellularLocation>
</comment>
<dbReference type="Gene3D" id="2.60.40.10">
    <property type="entry name" value="Immunoglobulins"/>
    <property type="match status" value="1"/>
</dbReference>
<dbReference type="SUPFAM" id="SSF49265">
    <property type="entry name" value="Fibronectin type III"/>
    <property type="match status" value="1"/>
</dbReference>
<dbReference type="PROSITE" id="PS51257">
    <property type="entry name" value="PROKAR_LIPOPROTEIN"/>
    <property type="match status" value="1"/>
</dbReference>
<keyword evidence="8" id="KW-0325">Glycoprotein</keyword>
<dbReference type="GO" id="GO:0009897">
    <property type="term" value="C:external side of plasma membrane"/>
    <property type="evidence" value="ECO:0007669"/>
    <property type="project" value="TreeGrafter"/>
</dbReference>
<dbReference type="Proteomes" id="UP001335648">
    <property type="component" value="Unassembled WGS sequence"/>
</dbReference>
<dbReference type="PANTHER" id="PTHR23037">
    <property type="entry name" value="CYTOKINE RECEPTOR"/>
    <property type="match status" value="1"/>
</dbReference>
<keyword evidence="5" id="KW-0472">Membrane</keyword>
<dbReference type="InterPro" id="IPR036116">
    <property type="entry name" value="FN3_sf"/>
</dbReference>
<evidence type="ECO:0000313" key="12">
    <source>
        <dbReference type="Proteomes" id="UP001335648"/>
    </source>
</evidence>
<evidence type="ECO:0000256" key="9">
    <source>
        <dbReference type="SAM" id="SignalP"/>
    </source>
</evidence>
<keyword evidence="2" id="KW-0812">Transmembrane</keyword>
<dbReference type="InterPro" id="IPR013783">
    <property type="entry name" value="Ig-like_fold"/>
</dbReference>
<dbReference type="GO" id="GO:0004896">
    <property type="term" value="F:cytokine receptor activity"/>
    <property type="evidence" value="ECO:0007669"/>
    <property type="project" value="InterPro"/>
</dbReference>
<evidence type="ECO:0000256" key="8">
    <source>
        <dbReference type="ARBA" id="ARBA00023180"/>
    </source>
</evidence>
<dbReference type="PANTHER" id="PTHR23037:SF22">
    <property type="entry name" value="CYTOKINE RECEPTOR COMMON SUBUNIT BETA"/>
    <property type="match status" value="1"/>
</dbReference>
<keyword evidence="4" id="KW-1133">Transmembrane helix</keyword>
<evidence type="ECO:0000256" key="5">
    <source>
        <dbReference type="ARBA" id="ARBA00023136"/>
    </source>
</evidence>
<sequence length="452" mass="50283">MTCLKLLFLCWISSILTVTSCIGVDGYSCVSSYWDTVTCVVNITGIPVGQTNTSYNLTFTDTDPDPEGSRPTDHCPLVERKHTYSCVCKVTEGLYIGGDYYYDIALCHESGCHPVTQTFNPSDHIQPTPPHKPEVEETPETFNITWISGYEDHMYLKTVFDFELLLQRSQSTESKTLKATSQKMYEPIPRSELKPGATYCIKVRSKTNHADYDGIWSKWSPSTCWKTEAEEEQDNTSVILIKSLVPLCVAVGVMLFLLYSPTARMKIKTLSHTPSPAPFFQPLFQQHGGNLQEWLSPKGKYVLAYKTEEILTTDDVIVVPKPITKEPEENVDYHNPTVHLIFTQGHSSYVGLPGVHEASPPLTMIYPGDMSYTQLPSSVWGLGVGEKEVASSPPEDFLNISCADSGCEDPTQSPECSLPNSPVEDIPPPCYCNDYCILNKTAEGFAPVLISR</sequence>
<dbReference type="InterPro" id="IPR003961">
    <property type="entry name" value="FN3_dom"/>
</dbReference>
<dbReference type="PROSITE" id="PS01355">
    <property type="entry name" value="HEMATOPO_REC_S_F1"/>
    <property type="match status" value="1"/>
</dbReference>
<organism evidence="11 12">
    <name type="scientific">Champsocephalus esox</name>
    <name type="common">pike icefish</name>
    <dbReference type="NCBI Taxonomy" id="159716"/>
    <lineage>
        <taxon>Eukaryota</taxon>
        <taxon>Metazoa</taxon>
        <taxon>Chordata</taxon>
        <taxon>Craniata</taxon>
        <taxon>Vertebrata</taxon>
        <taxon>Euteleostomi</taxon>
        <taxon>Actinopterygii</taxon>
        <taxon>Neopterygii</taxon>
        <taxon>Teleostei</taxon>
        <taxon>Neoteleostei</taxon>
        <taxon>Acanthomorphata</taxon>
        <taxon>Eupercaria</taxon>
        <taxon>Perciformes</taxon>
        <taxon>Notothenioidei</taxon>
        <taxon>Channichthyidae</taxon>
        <taxon>Champsocephalus</taxon>
    </lineage>
</organism>